<gene>
    <name evidence="2" type="ORF">ENI34_02870</name>
</gene>
<feature type="region of interest" description="Disordered" evidence="1">
    <location>
        <begin position="1"/>
        <end position="20"/>
    </location>
</feature>
<evidence type="ECO:0000256" key="1">
    <source>
        <dbReference type="SAM" id="MobiDB-lite"/>
    </source>
</evidence>
<dbReference type="Proteomes" id="UP000885826">
    <property type="component" value="Unassembled WGS sequence"/>
</dbReference>
<name>A0A9C9EM26_UNCW3</name>
<organism evidence="2 3">
    <name type="scientific">candidate division WOR-3 bacterium</name>
    <dbReference type="NCBI Taxonomy" id="2052148"/>
    <lineage>
        <taxon>Bacteria</taxon>
        <taxon>Bacteria division WOR-3</taxon>
    </lineage>
</organism>
<proteinExistence type="predicted"/>
<evidence type="ECO:0000313" key="3">
    <source>
        <dbReference type="Proteomes" id="UP000885826"/>
    </source>
</evidence>
<dbReference type="AlphaFoldDB" id="A0A9C9EM26"/>
<comment type="caution">
    <text evidence="2">The sequence shown here is derived from an EMBL/GenBank/DDBJ whole genome shotgun (WGS) entry which is preliminary data.</text>
</comment>
<dbReference type="EMBL" id="DRIG01000031">
    <property type="protein sequence ID" value="HEC78067.1"/>
    <property type="molecule type" value="Genomic_DNA"/>
</dbReference>
<accession>A0A9C9EM26</accession>
<evidence type="ECO:0000313" key="2">
    <source>
        <dbReference type="EMBL" id="HEC78067.1"/>
    </source>
</evidence>
<reference evidence="2" key="1">
    <citation type="journal article" date="2020" name="mSystems">
        <title>Genome- and Community-Level Interaction Insights into Carbon Utilization and Element Cycling Functions of Hydrothermarchaeota in Hydrothermal Sediment.</title>
        <authorList>
            <person name="Zhou Z."/>
            <person name="Liu Y."/>
            <person name="Xu W."/>
            <person name="Pan J."/>
            <person name="Luo Z.H."/>
            <person name="Li M."/>
        </authorList>
    </citation>
    <scope>NUCLEOTIDE SEQUENCE</scope>
    <source>
        <strain evidence="2">HyVt-388</strain>
    </source>
</reference>
<sequence length="103" mass="11734">MGGRERGKWRKGETEKGGNGERCWKGATLEGMHFVHGRKRCWKRERFFVALLLRMTEDKAFRALRALEKGETGKGSGAGRELRWKGCTSCMEGSGAGRKREWD</sequence>
<protein>
    <submittedName>
        <fullName evidence="2">Uncharacterized protein</fullName>
    </submittedName>
</protein>